<reference evidence="2" key="1">
    <citation type="journal article" date="2017" name="Nat. Commun.">
        <title>The North American bullfrog draft genome provides insight into hormonal regulation of long noncoding RNA.</title>
        <authorList>
            <person name="Hammond S.A."/>
            <person name="Warren R.L."/>
            <person name="Vandervalk B.P."/>
            <person name="Kucuk E."/>
            <person name="Khan H."/>
            <person name="Gibb E.A."/>
            <person name="Pandoh P."/>
            <person name="Kirk H."/>
            <person name="Zhao Y."/>
            <person name="Jones M."/>
            <person name="Mungall A.J."/>
            <person name="Coope R."/>
            <person name="Pleasance S."/>
            <person name="Moore R.A."/>
            <person name="Holt R.A."/>
            <person name="Round J.M."/>
            <person name="Ohora S."/>
            <person name="Walle B.V."/>
            <person name="Veldhoen N."/>
            <person name="Helbing C.C."/>
            <person name="Birol I."/>
        </authorList>
    </citation>
    <scope>NUCLEOTIDE SEQUENCE [LARGE SCALE GENOMIC DNA]</scope>
</reference>
<protein>
    <submittedName>
        <fullName evidence="1">Uncharacterized protein</fullName>
    </submittedName>
</protein>
<feature type="non-terminal residue" evidence="1">
    <location>
        <position position="203"/>
    </location>
</feature>
<dbReference type="AlphaFoldDB" id="A0A2G9RL77"/>
<keyword evidence="2" id="KW-1185">Reference proteome</keyword>
<sequence>LCPIHTVGFSDGHCPIGACCRKFRPCVGSIGHFPSDFPTYKVGQQEIKFSDNKIRSRQFRPCVACSDAQSATHAQKKFRHGTARSAFSSLVVRGVRDRVVVDRKFRQLCATVCRQNKFEPTSVGKNPSILLSECPNKVRPCVRGIRVVSHCNAAYTRSDFSSTKVRQPVRQTFDGLLADFWRTCGKLSYERTCLHTITQKSDG</sequence>
<feature type="non-terminal residue" evidence="1">
    <location>
        <position position="1"/>
    </location>
</feature>
<evidence type="ECO:0000313" key="1">
    <source>
        <dbReference type="EMBL" id="PIO28637.1"/>
    </source>
</evidence>
<proteinExistence type="predicted"/>
<dbReference type="OrthoDB" id="4405280at2759"/>
<evidence type="ECO:0000313" key="2">
    <source>
        <dbReference type="Proteomes" id="UP000228934"/>
    </source>
</evidence>
<dbReference type="Proteomes" id="UP000228934">
    <property type="component" value="Unassembled WGS sequence"/>
</dbReference>
<gene>
    <name evidence="1" type="ORF">AB205_0028820</name>
</gene>
<accession>A0A2G9RL77</accession>
<organism evidence="1 2">
    <name type="scientific">Aquarana catesbeiana</name>
    <name type="common">American bullfrog</name>
    <name type="synonym">Rana catesbeiana</name>
    <dbReference type="NCBI Taxonomy" id="8400"/>
    <lineage>
        <taxon>Eukaryota</taxon>
        <taxon>Metazoa</taxon>
        <taxon>Chordata</taxon>
        <taxon>Craniata</taxon>
        <taxon>Vertebrata</taxon>
        <taxon>Euteleostomi</taxon>
        <taxon>Amphibia</taxon>
        <taxon>Batrachia</taxon>
        <taxon>Anura</taxon>
        <taxon>Neobatrachia</taxon>
        <taxon>Ranoidea</taxon>
        <taxon>Ranidae</taxon>
        <taxon>Aquarana</taxon>
    </lineage>
</organism>
<name>A0A2G9RL77_AQUCT</name>
<dbReference type="EMBL" id="KV934068">
    <property type="protein sequence ID" value="PIO28637.1"/>
    <property type="molecule type" value="Genomic_DNA"/>
</dbReference>